<accession>A0A3S3QDV2</accession>
<feature type="transmembrane region" description="Helical" evidence="5">
    <location>
        <begin position="107"/>
        <end position="129"/>
    </location>
</feature>
<dbReference type="GO" id="GO:0015232">
    <property type="term" value="F:heme transmembrane transporter activity"/>
    <property type="evidence" value="ECO:0007669"/>
    <property type="project" value="TreeGrafter"/>
</dbReference>
<dbReference type="EMBL" id="NCKU01003369">
    <property type="protein sequence ID" value="RWS07652.1"/>
    <property type="molecule type" value="Genomic_DNA"/>
</dbReference>
<feature type="transmembrane region" description="Helical" evidence="5">
    <location>
        <begin position="48"/>
        <end position="69"/>
    </location>
</feature>
<keyword evidence="8" id="KW-1185">Reference proteome</keyword>
<dbReference type="PANTHER" id="PTHR10924:SF4">
    <property type="entry name" value="GH15861P"/>
    <property type="match status" value="1"/>
</dbReference>
<keyword evidence="4 5" id="KW-0472">Membrane</keyword>
<evidence type="ECO:0000259" key="6">
    <source>
        <dbReference type="PROSITE" id="PS50850"/>
    </source>
</evidence>
<gene>
    <name evidence="7" type="ORF">B4U79_16120</name>
</gene>
<dbReference type="InterPro" id="IPR049680">
    <property type="entry name" value="FLVCR1-2_SLC49-like"/>
</dbReference>
<evidence type="ECO:0000256" key="5">
    <source>
        <dbReference type="SAM" id="Phobius"/>
    </source>
</evidence>
<organism evidence="7 8">
    <name type="scientific">Dinothrombium tinctorium</name>
    <dbReference type="NCBI Taxonomy" id="1965070"/>
    <lineage>
        <taxon>Eukaryota</taxon>
        <taxon>Metazoa</taxon>
        <taxon>Ecdysozoa</taxon>
        <taxon>Arthropoda</taxon>
        <taxon>Chelicerata</taxon>
        <taxon>Arachnida</taxon>
        <taxon>Acari</taxon>
        <taxon>Acariformes</taxon>
        <taxon>Trombidiformes</taxon>
        <taxon>Prostigmata</taxon>
        <taxon>Anystina</taxon>
        <taxon>Parasitengona</taxon>
        <taxon>Trombidioidea</taxon>
        <taxon>Trombidiidae</taxon>
        <taxon>Dinothrombium</taxon>
    </lineage>
</organism>
<dbReference type="GO" id="GO:0016020">
    <property type="term" value="C:membrane"/>
    <property type="evidence" value="ECO:0007669"/>
    <property type="project" value="UniProtKB-SubCell"/>
</dbReference>
<comment type="subcellular location">
    <subcellularLocation>
        <location evidence="1">Membrane</location>
        <topology evidence="1">Multi-pass membrane protein</topology>
    </subcellularLocation>
</comment>
<reference evidence="7 8" key="1">
    <citation type="journal article" date="2018" name="Gigascience">
        <title>Genomes of trombidid mites reveal novel predicted allergens and laterally-transferred genes associated with secondary metabolism.</title>
        <authorList>
            <person name="Dong X."/>
            <person name="Chaisiri K."/>
            <person name="Xia D."/>
            <person name="Armstrong S.D."/>
            <person name="Fang Y."/>
            <person name="Donnelly M.J."/>
            <person name="Kadowaki T."/>
            <person name="McGarry J.W."/>
            <person name="Darby A.C."/>
            <person name="Makepeace B.L."/>
        </authorList>
    </citation>
    <scope>NUCLEOTIDE SEQUENCE [LARGE SCALE GENOMIC DNA]</scope>
    <source>
        <strain evidence="7">UoL-WK</strain>
    </source>
</reference>
<feature type="transmembrane region" description="Helical" evidence="5">
    <location>
        <begin position="325"/>
        <end position="348"/>
    </location>
</feature>
<comment type="caution">
    <text evidence="7">The sequence shown here is derived from an EMBL/GenBank/DDBJ whole genome shotgun (WGS) entry which is preliminary data.</text>
</comment>
<proteinExistence type="predicted"/>
<dbReference type="GO" id="GO:0020037">
    <property type="term" value="F:heme binding"/>
    <property type="evidence" value="ECO:0007669"/>
    <property type="project" value="TreeGrafter"/>
</dbReference>
<dbReference type="PANTHER" id="PTHR10924">
    <property type="entry name" value="MAJOR FACILITATOR SUPERFAMILY PROTEIN-RELATED"/>
    <property type="match status" value="1"/>
</dbReference>
<dbReference type="InterPro" id="IPR020846">
    <property type="entry name" value="MFS_dom"/>
</dbReference>
<evidence type="ECO:0000256" key="3">
    <source>
        <dbReference type="ARBA" id="ARBA00022989"/>
    </source>
</evidence>
<dbReference type="AlphaFoldDB" id="A0A3S3QDV2"/>
<dbReference type="SUPFAM" id="SSF103473">
    <property type="entry name" value="MFS general substrate transporter"/>
    <property type="match status" value="1"/>
</dbReference>
<dbReference type="InterPro" id="IPR036259">
    <property type="entry name" value="MFS_trans_sf"/>
</dbReference>
<evidence type="ECO:0000256" key="4">
    <source>
        <dbReference type="ARBA" id="ARBA00023136"/>
    </source>
</evidence>
<feature type="transmembrane region" description="Helical" evidence="5">
    <location>
        <begin position="388"/>
        <end position="408"/>
    </location>
</feature>
<dbReference type="InterPro" id="IPR011701">
    <property type="entry name" value="MFS"/>
</dbReference>
<keyword evidence="2 5" id="KW-0812">Transmembrane</keyword>
<dbReference type="GO" id="GO:0097037">
    <property type="term" value="P:heme export"/>
    <property type="evidence" value="ECO:0007669"/>
    <property type="project" value="TreeGrafter"/>
</dbReference>
<feature type="transmembrane region" description="Helical" evidence="5">
    <location>
        <begin position="141"/>
        <end position="164"/>
    </location>
</feature>
<evidence type="ECO:0000256" key="1">
    <source>
        <dbReference type="ARBA" id="ARBA00004141"/>
    </source>
</evidence>
<keyword evidence="3 5" id="KW-1133">Transmembrane helix</keyword>
<dbReference type="OrthoDB" id="422206at2759"/>
<feature type="transmembrane region" description="Helical" evidence="5">
    <location>
        <begin position="12"/>
        <end position="36"/>
    </location>
</feature>
<sequence>METNSFKAYKWRFVNLTFLCLAVFSSTFQAMLYAAIGNIITKFYNVSYTAVSFTMVVISLVEIFVSHIFGIITAKIGFGPTMMISAMLNAFGACVKCIAVERNFFPLLIFGQVFIAASVQFNFILIPFLGTSWFRQNELEIMQGIVYSCLPAGMVFSFLSLIVFKNVNTIYDINERFVYLSTLIAAVQVLIFFATLIFVKNKPPTPPSRAEQIRNEREAPSYTVVFKNLNYIILVITGSSLVVLEMGMFISLNQSLFDVYKEASAITVIAGILRCIGGIFGSMLAGLALKKYSKYRLIFALEIFLLALSYVLFTVGLWVKMATLIYISTFIGGITSVGSITVCMTFIVELTYPVKESVTAGVFYVFANSATVFIVPLVAYLISKFGAVKGNILLPAIGVVAFVLGCFVKEDLRRKRANAEKTNETSPLAAKK</sequence>
<dbReference type="Gene3D" id="1.20.1250.20">
    <property type="entry name" value="MFS general substrate transporter like domains"/>
    <property type="match status" value="1"/>
</dbReference>
<protein>
    <submittedName>
        <fullName evidence="7">Putative MFS-type transporter C09D4.1-like protein</fullName>
    </submittedName>
</protein>
<dbReference type="Pfam" id="PF07690">
    <property type="entry name" value="MFS_1"/>
    <property type="match status" value="1"/>
</dbReference>
<evidence type="ECO:0000313" key="7">
    <source>
        <dbReference type="EMBL" id="RWS07652.1"/>
    </source>
</evidence>
<feature type="transmembrane region" description="Helical" evidence="5">
    <location>
        <begin position="176"/>
        <end position="199"/>
    </location>
</feature>
<feature type="transmembrane region" description="Helical" evidence="5">
    <location>
        <begin position="81"/>
        <end position="101"/>
    </location>
</feature>
<evidence type="ECO:0000256" key="2">
    <source>
        <dbReference type="ARBA" id="ARBA00022692"/>
    </source>
</evidence>
<evidence type="ECO:0000313" key="8">
    <source>
        <dbReference type="Proteomes" id="UP000285301"/>
    </source>
</evidence>
<feature type="transmembrane region" description="Helical" evidence="5">
    <location>
        <begin position="264"/>
        <end position="285"/>
    </location>
</feature>
<feature type="transmembrane region" description="Helical" evidence="5">
    <location>
        <begin position="231"/>
        <end position="252"/>
    </location>
</feature>
<feature type="transmembrane region" description="Helical" evidence="5">
    <location>
        <begin position="360"/>
        <end position="382"/>
    </location>
</feature>
<feature type="transmembrane region" description="Helical" evidence="5">
    <location>
        <begin position="297"/>
        <end position="319"/>
    </location>
</feature>
<dbReference type="PROSITE" id="PS50850">
    <property type="entry name" value="MFS"/>
    <property type="match status" value="1"/>
</dbReference>
<name>A0A3S3QDV2_9ACAR</name>
<dbReference type="Proteomes" id="UP000285301">
    <property type="component" value="Unassembled WGS sequence"/>
</dbReference>
<feature type="domain" description="Major facilitator superfamily (MFS) profile" evidence="6">
    <location>
        <begin position="15"/>
        <end position="413"/>
    </location>
</feature>